<dbReference type="InterPro" id="IPR019384">
    <property type="entry name" value="FHIP"/>
</dbReference>
<accession>A0A077WUT2</accession>
<comment type="similarity">
    <text evidence="1">Belongs to the FHIP family.</text>
</comment>
<evidence type="ECO:0000259" key="2">
    <source>
        <dbReference type="Pfam" id="PF19314"/>
    </source>
</evidence>
<dbReference type="PANTHER" id="PTHR21705:SF11">
    <property type="entry name" value="FHIP FAMILY PROTEIN CG3558"/>
    <property type="match status" value="1"/>
</dbReference>
<gene>
    <name evidence="3" type="ORF">LRAMOSA11284</name>
</gene>
<reference evidence="3" key="1">
    <citation type="journal article" date="2014" name="Genome Announc.">
        <title>De novo whole-genome sequence and genome annotation of Lichtheimia ramosa.</title>
        <authorList>
            <person name="Linde J."/>
            <person name="Schwartze V."/>
            <person name="Binder U."/>
            <person name="Lass-Florl C."/>
            <person name="Voigt K."/>
            <person name="Horn F."/>
        </authorList>
    </citation>
    <scope>NUCLEOTIDE SEQUENCE</scope>
    <source>
        <strain evidence="3">JMRC FSU:6197</strain>
    </source>
</reference>
<dbReference type="AlphaFoldDB" id="A0A077WUT2"/>
<protein>
    <recommendedName>
        <fullName evidence="2">FHF complex subunit HOOK-interacting protein C-terminal domain-containing protein</fullName>
    </recommendedName>
</protein>
<dbReference type="EMBL" id="LK023341">
    <property type="protein sequence ID" value="CDS10798.1"/>
    <property type="molecule type" value="Genomic_DNA"/>
</dbReference>
<dbReference type="Pfam" id="PF10257">
    <property type="entry name" value="RAI16-like"/>
    <property type="match status" value="1"/>
</dbReference>
<name>A0A077WUT2_9FUNG</name>
<dbReference type="Pfam" id="PF19314">
    <property type="entry name" value="DUF5917"/>
    <property type="match status" value="1"/>
</dbReference>
<evidence type="ECO:0000256" key="1">
    <source>
        <dbReference type="ARBA" id="ARBA00024336"/>
    </source>
</evidence>
<proteinExistence type="inferred from homology"/>
<dbReference type="InterPro" id="IPR045669">
    <property type="entry name" value="FHIP_C"/>
</dbReference>
<feature type="domain" description="FHF complex subunit HOOK-interacting protein C-terminal" evidence="2">
    <location>
        <begin position="583"/>
        <end position="627"/>
    </location>
</feature>
<evidence type="ECO:0000313" key="3">
    <source>
        <dbReference type="EMBL" id="CDS10798.1"/>
    </source>
</evidence>
<sequence length="956" mass="108780">MDYYFAKFKRTIVPRKTQVTGAMQLAKFQDCWNDVHSVLMVEDRKAHMHVEQTDIPERLQQMTDMLVDEEARQDDDATGACMEYGDCMEYLLKNQLLRRLVNVAEKSDHPVGIRGELIRTIANMVDLLGYWFLEHKEVHGPTIKLLRFCVIDQRQSDVYHEDLVDLMYTICSKIHGRPVLLNIFFHDKRWLTTPQKAKQPPPENPIRTPESTKEPEYEFLLFSYLLRFVHREGRTGDYARTGLLFIMEMATHQLGDFILESDFALTMGAGLCALYSQLPRKLVIKNDAEINSDFAAYLLGHEVSPGKIPLELGVELSSSPSFRYQLDSFLKLFEFCQDVLIRCPNTEICARLLQSIRAPFLEKILYPTIEECSDRDGSSVAVISYLDLILQILHHDELSSLVVGFLMDDDGDDVGRFTLKDLIMYRLKYSKSQPTVIATLKLLKTLITRHCRYSLRLLSYQADDVSSNSDKPSTTISHHLREIELYFSLISRVRNQHQHDENGYEDYLQDMEACMECDACYQTMTGMHGVSEHSGGPPTPKSERRRSFKYGQRFDDSNDIAIQASSCYKPPSNLFKYHIRSNDPLMQILLDLLNPFFAQSPELNLMLIGVISALAICPYRSLQGWVTFRESDRSKPEDILVLKHPEQLPHRNDTDGISANDIYASHSNTATTTTSNLIHDQDNDFDEDDDRSVDFGVDLNSGRMTARTQFKSYPPFFTLFQVLTQQIDCYRSEVDDFDQLLEERRNCLMMGDNEFSHENAATPFMMSSSSTTTTTTTTTTTSATTINTGRRASLFPDNKHFGLASPPAASNRRASVIMRPSTSTSVIGTAAAAPGKSIYSLLTPTAPNTPNPIIANPLSPPAIHARKTRNIRLQPQFNARFVSDYEEPIFSLDPEDEDTFAPKAVNPSQARRMDKSTEISLSMLLNNVIILEESIKELVAIMQVRRSLGIDEIRYV</sequence>
<dbReference type="OrthoDB" id="5350595at2759"/>
<dbReference type="PANTHER" id="PTHR21705">
    <property type="entry name" value="RAI16 PROTEIN-RELATED"/>
    <property type="match status" value="1"/>
</dbReference>
<organism evidence="3">
    <name type="scientific">Lichtheimia ramosa</name>
    <dbReference type="NCBI Taxonomy" id="688394"/>
    <lineage>
        <taxon>Eukaryota</taxon>
        <taxon>Fungi</taxon>
        <taxon>Fungi incertae sedis</taxon>
        <taxon>Mucoromycota</taxon>
        <taxon>Mucoromycotina</taxon>
        <taxon>Mucoromycetes</taxon>
        <taxon>Mucorales</taxon>
        <taxon>Lichtheimiaceae</taxon>
        <taxon>Lichtheimia</taxon>
    </lineage>
</organism>